<dbReference type="InterPro" id="IPR033479">
    <property type="entry name" value="dCache_1"/>
</dbReference>
<sequence>MRFQSIKFKIPSFFAIYLSVIIFMSIFLIVGHVQENSLEEKLSKNMVMSELMSKKIGTYLDSAMDDVVTSARYISERELTEDNIYYEIERLFDNYNYFDLVFYMSDEGRMIYSKPYNKVAIEEKTYTDRDYYNYIMENREPFTSRLYMSRVLNQPHFVLAAPVTVNDGLEGLVAAGIPLKEMKDEIGKTDSTFSGGIWVVDSFGSIIVNPYEDLVDDEITSMEHVVIEVDGKKTDMYDFLSTGKEGIGVLTRGGNEFYVAATFVEGANLAVLLEQEEDVLYREAYGVVNDMKFIALIIIAVGFVLGFILSRGITTPLNRLVDSVRAWSSGGSMNIETDRRDEIGELAATFKEMSVNLDRKVEELNNSVRRENETRQYLDNILMSAGNGIIVVDHDDRIVMFNRAAEEISGYESEKVINGDYHLFSDMIHCDIESIIGGLTKGGMGIMEKEVSLLSGYGRNIPCRIVCSRVRNALNEKIGYVLLISNLEVIKKMEEELKREDRLSIIGEFSSSIIHDIGNPLAGLNNLLDLYRSDMTDEEEKEEILGLIGDEIAELNKIVLSFLNFIRSNESKELDIDINHLVQEAVNIMRAEMINRDIKVRVSSDSDNIYANIDRRNFKQALINILKNAIQAIGEDGHIDIAIFDGELETRIRIRDDGVGMKEDELDRIFEPFYTTKKDGTGLGLSSAYKTVRDNNCKIEVSSAYGEGTEFVIAIPKEEE</sequence>
<dbReference type="NCBIfam" id="TIGR00229">
    <property type="entry name" value="sensory_box"/>
    <property type="match status" value="1"/>
</dbReference>
<dbReference type="PRINTS" id="PR00344">
    <property type="entry name" value="BCTRLSENSOR"/>
</dbReference>
<gene>
    <name evidence="18" type="ORF">SAMN02745751_03259</name>
</gene>
<accession>A0A1M6LSF6</accession>
<keyword evidence="10" id="KW-0067">ATP-binding</keyword>
<dbReference type="Pfam" id="PF00672">
    <property type="entry name" value="HAMP"/>
    <property type="match status" value="1"/>
</dbReference>
<dbReference type="RefSeq" id="WP_073050623.1">
    <property type="nucleotide sequence ID" value="NZ_FQZL01000034.1"/>
</dbReference>
<dbReference type="InterPro" id="IPR050351">
    <property type="entry name" value="BphY/WalK/GraS-like"/>
</dbReference>
<dbReference type="InterPro" id="IPR036097">
    <property type="entry name" value="HisK_dim/P_sf"/>
</dbReference>
<dbReference type="PANTHER" id="PTHR42878">
    <property type="entry name" value="TWO-COMPONENT HISTIDINE KINASE"/>
    <property type="match status" value="1"/>
</dbReference>
<feature type="domain" description="PAS" evidence="16">
    <location>
        <begin position="374"/>
        <end position="429"/>
    </location>
</feature>
<dbReference type="GO" id="GO:0000156">
    <property type="term" value="F:phosphorelay response regulator activity"/>
    <property type="evidence" value="ECO:0007669"/>
    <property type="project" value="TreeGrafter"/>
</dbReference>
<keyword evidence="5" id="KW-0597">Phosphoprotein</keyword>
<dbReference type="GO" id="GO:0030295">
    <property type="term" value="F:protein kinase activator activity"/>
    <property type="evidence" value="ECO:0007669"/>
    <property type="project" value="TreeGrafter"/>
</dbReference>
<dbReference type="GO" id="GO:0007234">
    <property type="term" value="P:osmosensory signaling via phosphorelay pathway"/>
    <property type="evidence" value="ECO:0007669"/>
    <property type="project" value="TreeGrafter"/>
</dbReference>
<dbReference type="SMART" id="SM00091">
    <property type="entry name" value="PAS"/>
    <property type="match status" value="1"/>
</dbReference>
<evidence type="ECO:0000259" key="16">
    <source>
        <dbReference type="PROSITE" id="PS50112"/>
    </source>
</evidence>
<evidence type="ECO:0000256" key="5">
    <source>
        <dbReference type="ARBA" id="ARBA00022553"/>
    </source>
</evidence>
<name>A0A1M6LSF6_9FIRM</name>
<dbReference type="CDD" id="cd00130">
    <property type="entry name" value="PAS"/>
    <property type="match status" value="1"/>
</dbReference>
<evidence type="ECO:0000256" key="6">
    <source>
        <dbReference type="ARBA" id="ARBA00022679"/>
    </source>
</evidence>
<dbReference type="InterPro" id="IPR013767">
    <property type="entry name" value="PAS_fold"/>
</dbReference>
<comment type="subcellular location">
    <subcellularLocation>
        <location evidence="2">Cell membrane</location>
        <topology evidence="2">Multi-pass membrane protein</topology>
    </subcellularLocation>
</comment>
<dbReference type="SUPFAM" id="SSF55785">
    <property type="entry name" value="PYP-like sensor domain (PAS domain)"/>
    <property type="match status" value="1"/>
</dbReference>
<dbReference type="InterPro" id="IPR003594">
    <property type="entry name" value="HATPase_dom"/>
</dbReference>
<dbReference type="Gene3D" id="3.30.450.20">
    <property type="entry name" value="PAS domain"/>
    <property type="match status" value="2"/>
</dbReference>
<dbReference type="Proteomes" id="UP000184052">
    <property type="component" value="Unassembled WGS sequence"/>
</dbReference>
<evidence type="ECO:0000259" key="17">
    <source>
        <dbReference type="PROSITE" id="PS50885"/>
    </source>
</evidence>
<dbReference type="InterPro" id="IPR003660">
    <property type="entry name" value="HAMP_dom"/>
</dbReference>
<dbReference type="Gene3D" id="3.30.565.10">
    <property type="entry name" value="Histidine kinase-like ATPase, C-terminal domain"/>
    <property type="match status" value="1"/>
</dbReference>
<dbReference type="GO" id="GO:0005524">
    <property type="term" value="F:ATP binding"/>
    <property type="evidence" value="ECO:0007669"/>
    <property type="project" value="UniProtKB-KW"/>
</dbReference>
<dbReference type="OrthoDB" id="1634477at2"/>
<dbReference type="CDD" id="cd12914">
    <property type="entry name" value="PDC1_DGC_like"/>
    <property type="match status" value="1"/>
</dbReference>
<proteinExistence type="predicted"/>
<dbReference type="PROSITE" id="PS50112">
    <property type="entry name" value="PAS"/>
    <property type="match status" value="1"/>
</dbReference>
<dbReference type="Pfam" id="PF02518">
    <property type="entry name" value="HATPase_c"/>
    <property type="match status" value="1"/>
</dbReference>
<dbReference type="SUPFAM" id="SSF158472">
    <property type="entry name" value="HAMP domain-like"/>
    <property type="match status" value="1"/>
</dbReference>
<evidence type="ECO:0000256" key="9">
    <source>
        <dbReference type="ARBA" id="ARBA00022777"/>
    </source>
</evidence>
<dbReference type="InterPro" id="IPR005467">
    <property type="entry name" value="His_kinase_dom"/>
</dbReference>
<dbReference type="SUPFAM" id="SSF55874">
    <property type="entry name" value="ATPase domain of HSP90 chaperone/DNA topoisomerase II/histidine kinase"/>
    <property type="match status" value="1"/>
</dbReference>
<dbReference type="SMART" id="SM00304">
    <property type="entry name" value="HAMP"/>
    <property type="match status" value="1"/>
</dbReference>
<dbReference type="InterPro" id="IPR035965">
    <property type="entry name" value="PAS-like_dom_sf"/>
</dbReference>
<evidence type="ECO:0000256" key="8">
    <source>
        <dbReference type="ARBA" id="ARBA00022741"/>
    </source>
</evidence>
<dbReference type="EMBL" id="FQZL01000034">
    <property type="protein sequence ID" value="SHJ74147.1"/>
    <property type="molecule type" value="Genomic_DNA"/>
</dbReference>
<dbReference type="PROSITE" id="PS50109">
    <property type="entry name" value="HIS_KIN"/>
    <property type="match status" value="1"/>
</dbReference>
<dbReference type="PROSITE" id="PS50885">
    <property type="entry name" value="HAMP"/>
    <property type="match status" value="1"/>
</dbReference>
<evidence type="ECO:0000256" key="7">
    <source>
        <dbReference type="ARBA" id="ARBA00022692"/>
    </source>
</evidence>
<keyword evidence="11 14" id="KW-1133">Transmembrane helix</keyword>
<keyword evidence="4" id="KW-1003">Cell membrane</keyword>
<dbReference type="Gene3D" id="1.10.287.130">
    <property type="match status" value="1"/>
</dbReference>
<evidence type="ECO:0000256" key="13">
    <source>
        <dbReference type="ARBA" id="ARBA00023136"/>
    </source>
</evidence>
<keyword evidence="9" id="KW-0418">Kinase</keyword>
<protein>
    <recommendedName>
        <fullName evidence="3">histidine kinase</fullName>
        <ecNumber evidence="3">2.7.13.3</ecNumber>
    </recommendedName>
</protein>
<dbReference type="CDD" id="cd00082">
    <property type="entry name" value="HisKA"/>
    <property type="match status" value="1"/>
</dbReference>
<dbReference type="AlphaFoldDB" id="A0A1M6LSF6"/>
<feature type="transmembrane region" description="Helical" evidence="14">
    <location>
        <begin position="12"/>
        <end position="33"/>
    </location>
</feature>
<dbReference type="GO" id="GO:0006355">
    <property type="term" value="P:regulation of DNA-templated transcription"/>
    <property type="evidence" value="ECO:0007669"/>
    <property type="project" value="InterPro"/>
</dbReference>
<keyword evidence="12" id="KW-0902">Two-component regulatory system</keyword>
<evidence type="ECO:0000256" key="2">
    <source>
        <dbReference type="ARBA" id="ARBA00004651"/>
    </source>
</evidence>
<dbReference type="InterPro" id="IPR003661">
    <property type="entry name" value="HisK_dim/P_dom"/>
</dbReference>
<feature type="domain" description="HAMP" evidence="17">
    <location>
        <begin position="311"/>
        <end position="362"/>
    </location>
</feature>
<comment type="catalytic activity">
    <reaction evidence="1">
        <text>ATP + protein L-histidine = ADP + protein N-phospho-L-histidine.</text>
        <dbReference type="EC" id="2.7.13.3"/>
    </reaction>
</comment>
<dbReference type="Pfam" id="PF02743">
    <property type="entry name" value="dCache_1"/>
    <property type="match status" value="1"/>
</dbReference>
<evidence type="ECO:0000259" key="15">
    <source>
        <dbReference type="PROSITE" id="PS50109"/>
    </source>
</evidence>
<organism evidence="18 19">
    <name type="scientific">Dethiosulfatibacter aminovorans DSM 17477</name>
    <dbReference type="NCBI Taxonomy" id="1121476"/>
    <lineage>
        <taxon>Bacteria</taxon>
        <taxon>Bacillati</taxon>
        <taxon>Bacillota</taxon>
        <taxon>Tissierellia</taxon>
        <taxon>Dethiosulfatibacter</taxon>
    </lineage>
</organism>
<evidence type="ECO:0000313" key="18">
    <source>
        <dbReference type="EMBL" id="SHJ74147.1"/>
    </source>
</evidence>
<evidence type="ECO:0000313" key="19">
    <source>
        <dbReference type="Proteomes" id="UP000184052"/>
    </source>
</evidence>
<dbReference type="InterPro" id="IPR036890">
    <property type="entry name" value="HATPase_C_sf"/>
</dbReference>
<keyword evidence="6" id="KW-0808">Transferase</keyword>
<dbReference type="GO" id="GO:0005886">
    <property type="term" value="C:plasma membrane"/>
    <property type="evidence" value="ECO:0007669"/>
    <property type="project" value="UniProtKB-SubCell"/>
</dbReference>
<reference evidence="18 19" key="1">
    <citation type="submission" date="2016-11" db="EMBL/GenBank/DDBJ databases">
        <authorList>
            <person name="Jaros S."/>
            <person name="Januszkiewicz K."/>
            <person name="Wedrychowicz H."/>
        </authorList>
    </citation>
    <scope>NUCLEOTIDE SEQUENCE [LARGE SCALE GENOMIC DNA]</scope>
    <source>
        <strain evidence="18 19">DSM 17477</strain>
    </source>
</reference>
<evidence type="ECO:0000256" key="14">
    <source>
        <dbReference type="SAM" id="Phobius"/>
    </source>
</evidence>
<dbReference type="GO" id="GO:0000155">
    <property type="term" value="F:phosphorelay sensor kinase activity"/>
    <property type="evidence" value="ECO:0007669"/>
    <property type="project" value="InterPro"/>
</dbReference>
<dbReference type="CDD" id="cd06225">
    <property type="entry name" value="HAMP"/>
    <property type="match status" value="1"/>
</dbReference>
<keyword evidence="7 14" id="KW-0812">Transmembrane</keyword>
<evidence type="ECO:0000256" key="12">
    <source>
        <dbReference type="ARBA" id="ARBA00023012"/>
    </source>
</evidence>
<keyword evidence="13 14" id="KW-0472">Membrane</keyword>
<dbReference type="Gene3D" id="6.10.340.10">
    <property type="match status" value="1"/>
</dbReference>
<evidence type="ECO:0000256" key="11">
    <source>
        <dbReference type="ARBA" id="ARBA00022989"/>
    </source>
</evidence>
<evidence type="ECO:0000256" key="3">
    <source>
        <dbReference type="ARBA" id="ARBA00012438"/>
    </source>
</evidence>
<dbReference type="InterPro" id="IPR004358">
    <property type="entry name" value="Sig_transdc_His_kin-like_C"/>
</dbReference>
<dbReference type="Pfam" id="PF00989">
    <property type="entry name" value="PAS"/>
    <property type="match status" value="1"/>
</dbReference>
<dbReference type="SUPFAM" id="SSF47384">
    <property type="entry name" value="Homodimeric domain of signal transducing histidine kinase"/>
    <property type="match status" value="1"/>
</dbReference>
<evidence type="ECO:0000256" key="1">
    <source>
        <dbReference type="ARBA" id="ARBA00000085"/>
    </source>
</evidence>
<dbReference type="PANTHER" id="PTHR42878:SF7">
    <property type="entry name" value="SENSOR HISTIDINE KINASE GLRK"/>
    <property type="match status" value="1"/>
</dbReference>
<evidence type="ECO:0000256" key="10">
    <source>
        <dbReference type="ARBA" id="ARBA00022840"/>
    </source>
</evidence>
<keyword evidence="19" id="KW-1185">Reference proteome</keyword>
<evidence type="ECO:0000256" key="4">
    <source>
        <dbReference type="ARBA" id="ARBA00022475"/>
    </source>
</evidence>
<keyword evidence="8" id="KW-0547">Nucleotide-binding</keyword>
<dbReference type="EC" id="2.7.13.3" evidence="3"/>
<dbReference type="InterPro" id="IPR000014">
    <property type="entry name" value="PAS"/>
</dbReference>
<feature type="domain" description="Histidine kinase" evidence="15">
    <location>
        <begin position="512"/>
        <end position="719"/>
    </location>
</feature>
<dbReference type="STRING" id="1121476.SAMN02745751_03259"/>
<dbReference type="SMART" id="SM00388">
    <property type="entry name" value="HisKA"/>
    <property type="match status" value="1"/>
</dbReference>
<dbReference type="SMART" id="SM00387">
    <property type="entry name" value="HATPase_c"/>
    <property type="match status" value="1"/>
</dbReference>
<feature type="transmembrane region" description="Helical" evidence="14">
    <location>
        <begin position="291"/>
        <end position="309"/>
    </location>
</feature>